<dbReference type="GO" id="GO:0009289">
    <property type="term" value="C:pilus"/>
    <property type="evidence" value="ECO:0007669"/>
    <property type="project" value="UniProtKB-SubCell"/>
</dbReference>
<evidence type="ECO:0000256" key="3">
    <source>
        <dbReference type="ARBA" id="ARBA00022729"/>
    </source>
</evidence>
<dbReference type="GO" id="GO:0043709">
    <property type="term" value="P:cell adhesion involved in single-species biofilm formation"/>
    <property type="evidence" value="ECO:0007669"/>
    <property type="project" value="TreeGrafter"/>
</dbReference>
<evidence type="ECO:0000256" key="5">
    <source>
        <dbReference type="SAM" id="SignalP"/>
    </source>
</evidence>
<dbReference type="InterPro" id="IPR000259">
    <property type="entry name" value="Adhesion_dom_fimbrial"/>
</dbReference>
<comment type="caution">
    <text evidence="7">The sequence shown here is derived from an EMBL/GenBank/DDBJ whole genome shotgun (WGS) entry which is preliminary data.</text>
</comment>
<dbReference type="Gene3D" id="2.60.40.1090">
    <property type="entry name" value="Fimbrial-type adhesion domain"/>
    <property type="match status" value="1"/>
</dbReference>
<keyword evidence="3 5" id="KW-0732">Signal</keyword>
<name>A0A433ZT71_MORMO</name>
<proteinExistence type="inferred from homology"/>
<dbReference type="SUPFAM" id="SSF49401">
    <property type="entry name" value="Bacterial adhesins"/>
    <property type="match status" value="1"/>
</dbReference>
<protein>
    <submittedName>
        <fullName evidence="7">Fimbrial assembly protein</fullName>
    </submittedName>
</protein>
<dbReference type="Pfam" id="PF00419">
    <property type="entry name" value="Fimbrial"/>
    <property type="match status" value="1"/>
</dbReference>
<dbReference type="InterPro" id="IPR008966">
    <property type="entry name" value="Adhesion_dom_sf"/>
</dbReference>
<evidence type="ECO:0000313" key="7">
    <source>
        <dbReference type="EMBL" id="RUT65306.1"/>
    </source>
</evidence>
<dbReference type="Proteomes" id="UP000286908">
    <property type="component" value="Unassembled WGS sequence"/>
</dbReference>
<feature type="domain" description="Fimbrial-type adhesion" evidence="6">
    <location>
        <begin position="44"/>
        <end position="187"/>
    </location>
</feature>
<evidence type="ECO:0000313" key="8">
    <source>
        <dbReference type="Proteomes" id="UP000286908"/>
    </source>
</evidence>
<evidence type="ECO:0000256" key="4">
    <source>
        <dbReference type="ARBA" id="ARBA00023263"/>
    </source>
</evidence>
<dbReference type="AlphaFoldDB" id="A0A433ZT71"/>
<organism evidence="7 8">
    <name type="scientific">Morganella morganii</name>
    <name type="common">Proteus morganii</name>
    <dbReference type="NCBI Taxonomy" id="582"/>
    <lineage>
        <taxon>Bacteria</taxon>
        <taxon>Pseudomonadati</taxon>
        <taxon>Pseudomonadota</taxon>
        <taxon>Gammaproteobacteria</taxon>
        <taxon>Enterobacterales</taxon>
        <taxon>Morganellaceae</taxon>
        <taxon>Morganella</taxon>
    </lineage>
</organism>
<accession>A0A433ZT71</accession>
<evidence type="ECO:0000259" key="6">
    <source>
        <dbReference type="Pfam" id="PF00419"/>
    </source>
</evidence>
<dbReference type="OrthoDB" id="6466883at2"/>
<comment type="similarity">
    <text evidence="2">Belongs to the fimbrial protein family.</text>
</comment>
<feature type="chain" id="PRO_5019536826" evidence="5">
    <location>
        <begin position="23"/>
        <end position="188"/>
    </location>
</feature>
<comment type="subcellular location">
    <subcellularLocation>
        <location evidence="1">Fimbrium</location>
    </subcellularLocation>
</comment>
<evidence type="ECO:0000256" key="1">
    <source>
        <dbReference type="ARBA" id="ARBA00004561"/>
    </source>
</evidence>
<keyword evidence="4" id="KW-0281">Fimbrium</keyword>
<feature type="signal peptide" evidence="5">
    <location>
        <begin position="1"/>
        <end position="22"/>
    </location>
</feature>
<reference evidence="7 8" key="1">
    <citation type="submission" date="2017-08" db="EMBL/GenBank/DDBJ databases">
        <title>Draft genome sequence of pheromone producing symbiont Morganella morganii, of the female New Zealand grass grub Costelytra giveni.</title>
        <authorList>
            <person name="Laugraud A."/>
            <person name="Young S.D."/>
            <person name="Hurst M.H."/>
        </authorList>
    </citation>
    <scope>NUCLEOTIDE SEQUENCE [LARGE SCALE GENOMIC DNA]</scope>
    <source>
        <strain evidence="7 8">MMsCG</strain>
    </source>
</reference>
<gene>
    <name evidence="7" type="ORF">CKG00_02000</name>
</gene>
<dbReference type="PANTHER" id="PTHR33420:SF12">
    <property type="entry name" value="FIMBRIN-LIKE PROTEIN FIMI-RELATED"/>
    <property type="match status" value="1"/>
</dbReference>
<dbReference type="PANTHER" id="PTHR33420">
    <property type="entry name" value="FIMBRIAL SUBUNIT ELFA-RELATED"/>
    <property type="match status" value="1"/>
</dbReference>
<dbReference type="EMBL" id="NRQY01000001">
    <property type="protein sequence ID" value="RUT65306.1"/>
    <property type="molecule type" value="Genomic_DNA"/>
</dbReference>
<sequence length="188" mass="20218">MFYLKRKLILSSLVLLSVSSFADNDDMINHEAPAKEPSEISARISFRGMITDSSCAIAQDNKEVDLKEHSIAKLKKAGDKTEEKEFTISVVDCSLATTSLKIKMEGTAHNDNNTLFALDAGEESAQNVGIYIKAKGGAQMVPGGGFQDMPVTENSREHSVTYLAGYQATGTAAPGKGDAVVNYTVSYE</sequence>
<dbReference type="InterPro" id="IPR036937">
    <property type="entry name" value="Adhesion_dom_fimbrial_sf"/>
</dbReference>
<evidence type="ECO:0000256" key="2">
    <source>
        <dbReference type="ARBA" id="ARBA00006671"/>
    </source>
</evidence>
<dbReference type="InterPro" id="IPR050263">
    <property type="entry name" value="Bact_Fimbrial_Adh_Pro"/>
</dbReference>